<evidence type="ECO:0000259" key="5">
    <source>
        <dbReference type="PROSITE" id="PS51764"/>
    </source>
</evidence>
<keyword evidence="2 4" id="KW-0378">Hydrolase</keyword>
<evidence type="ECO:0000256" key="4">
    <source>
        <dbReference type="PROSITE-ProRule" id="PRU01100"/>
    </source>
</evidence>
<dbReference type="AlphaFoldDB" id="A0A941IW15"/>
<dbReference type="PANTHER" id="PTHR40079:SF4">
    <property type="entry name" value="GH26 DOMAIN-CONTAINING PROTEIN-RELATED"/>
    <property type="match status" value="1"/>
</dbReference>
<dbReference type="Proteomes" id="UP000679220">
    <property type="component" value="Unassembled WGS sequence"/>
</dbReference>
<keyword evidence="3 4" id="KW-0326">Glycosidase</keyword>
<accession>A0A941IW15</accession>
<feature type="domain" description="GH26" evidence="5">
    <location>
        <begin position="142"/>
        <end position="462"/>
    </location>
</feature>
<dbReference type="SUPFAM" id="SSF51445">
    <property type="entry name" value="(Trans)glycosidases"/>
    <property type="match status" value="1"/>
</dbReference>
<dbReference type="InterPro" id="IPR017853">
    <property type="entry name" value="GH"/>
</dbReference>
<feature type="active site" description="Proton donor" evidence="4">
    <location>
        <position position="299"/>
    </location>
</feature>
<dbReference type="GO" id="GO:0006080">
    <property type="term" value="P:substituted mannan metabolic process"/>
    <property type="evidence" value="ECO:0007669"/>
    <property type="project" value="InterPro"/>
</dbReference>
<feature type="active site" description="Nucleophile" evidence="4">
    <location>
        <position position="399"/>
    </location>
</feature>
<sequence length="468" mass="53349">MKRLWIGLLGFILTIGACSESEDSGVVDTIPPEFVSCSFQNATEVEKGEASVEIIYNQNLILLKPHGITLNDLPVNDASAAYTKLMVRLTLEEATEYNLKIPAGVIQGPDGSTADEVVISFKTEAPVLVSIDADLVVDNPSPQVVKVYNFLKNNYGIKILSSTMSNGAVDTNEAEWVKQHTGKYPAMIGIDYIFLNWSPANWIDYNNIDVQKNWWANNGLINATWHWNIPPNETITDHTKFTFRLENEDGVKVNFQPSNVPIDGTWENEVAKADFDELIAYIKLLQDENIPLIWRPLHEAAGNIYEYNNGQAWFWWGMEGGDAYVELWRFMFDYFQSKGVNNLIWVWTTQTKDDDFYPGDAYVDIIGKDVYNNTNIDELAELFSSLQQKYPTKMITLSECGNVTDVSKQWNKGGKWSWFMPWCDHERTNDVNEADFTSTEHEFANANWWIDAINHDDVITLDEMPDLK</sequence>
<organism evidence="6 7">
    <name type="scientific">Carboxylicivirga sediminis</name>
    <dbReference type="NCBI Taxonomy" id="2006564"/>
    <lineage>
        <taxon>Bacteria</taxon>
        <taxon>Pseudomonadati</taxon>
        <taxon>Bacteroidota</taxon>
        <taxon>Bacteroidia</taxon>
        <taxon>Marinilabiliales</taxon>
        <taxon>Marinilabiliaceae</taxon>
        <taxon>Carboxylicivirga</taxon>
    </lineage>
</organism>
<dbReference type="InterPro" id="IPR022790">
    <property type="entry name" value="GH26_dom"/>
</dbReference>
<reference evidence="6" key="1">
    <citation type="journal article" date="2018" name="Int. J. Syst. Evol. Microbiol.">
        <title>Carboxylicivirga sediminis sp. nov., isolated from coastal sediment.</title>
        <authorList>
            <person name="Wang F.Q."/>
            <person name="Ren L.H."/>
            <person name="Zou R.J."/>
            <person name="Sun Y.Z."/>
            <person name="Liu X.J."/>
            <person name="Jiang F."/>
            <person name="Liu L.J."/>
        </authorList>
    </citation>
    <scope>NUCLEOTIDE SEQUENCE</scope>
    <source>
        <strain evidence="6">JR1</strain>
    </source>
</reference>
<dbReference type="PRINTS" id="PR00739">
    <property type="entry name" value="GLHYDRLASE26"/>
</dbReference>
<dbReference type="PROSITE" id="PS51764">
    <property type="entry name" value="GH26"/>
    <property type="match status" value="1"/>
</dbReference>
<reference evidence="6" key="2">
    <citation type="submission" date="2021-04" db="EMBL/GenBank/DDBJ databases">
        <authorList>
            <person name="Zhang T."/>
            <person name="Zhang Y."/>
            <person name="Lu D."/>
            <person name="Zuo D."/>
            <person name="Du Z."/>
        </authorList>
    </citation>
    <scope>NUCLEOTIDE SEQUENCE</scope>
    <source>
        <strain evidence="6">JR1</strain>
    </source>
</reference>
<evidence type="ECO:0000256" key="3">
    <source>
        <dbReference type="ARBA" id="ARBA00023295"/>
    </source>
</evidence>
<comment type="similarity">
    <text evidence="1 4">Belongs to the glycosyl hydrolase 26 family.</text>
</comment>
<dbReference type="EMBL" id="JAGTAR010000001">
    <property type="protein sequence ID" value="MBR8534059.1"/>
    <property type="molecule type" value="Genomic_DNA"/>
</dbReference>
<proteinExistence type="inferred from homology"/>
<keyword evidence="7" id="KW-1185">Reference proteome</keyword>
<name>A0A941IW15_9BACT</name>
<evidence type="ECO:0000256" key="2">
    <source>
        <dbReference type="ARBA" id="ARBA00022801"/>
    </source>
</evidence>
<dbReference type="InterPro" id="IPR000805">
    <property type="entry name" value="Glyco_hydro_26"/>
</dbReference>
<protein>
    <submittedName>
        <fullName evidence="6">Beta-mannosidase</fullName>
    </submittedName>
</protein>
<dbReference type="PANTHER" id="PTHR40079">
    <property type="entry name" value="MANNAN ENDO-1,4-BETA-MANNOSIDASE E-RELATED"/>
    <property type="match status" value="1"/>
</dbReference>
<evidence type="ECO:0000313" key="6">
    <source>
        <dbReference type="EMBL" id="MBR8534059.1"/>
    </source>
</evidence>
<evidence type="ECO:0000256" key="1">
    <source>
        <dbReference type="ARBA" id="ARBA00007754"/>
    </source>
</evidence>
<dbReference type="RefSeq" id="WP_212187964.1">
    <property type="nucleotide sequence ID" value="NZ_JAGTAR010000001.1"/>
</dbReference>
<comment type="caution">
    <text evidence="6">The sequence shown here is derived from an EMBL/GenBank/DDBJ whole genome shotgun (WGS) entry which is preliminary data.</text>
</comment>
<dbReference type="PROSITE" id="PS51257">
    <property type="entry name" value="PROKAR_LIPOPROTEIN"/>
    <property type="match status" value="1"/>
</dbReference>
<dbReference type="Gene3D" id="3.20.20.80">
    <property type="entry name" value="Glycosidases"/>
    <property type="match status" value="1"/>
</dbReference>
<dbReference type="GO" id="GO:0016985">
    <property type="term" value="F:mannan endo-1,4-beta-mannosidase activity"/>
    <property type="evidence" value="ECO:0007669"/>
    <property type="project" value="InterPro"/>
</dbReference>
<dbReference type="Pfam" id="PF02156">
    <property type="entry name" value="Glyco_hydro_26"/>
    <property type="match status" value="1"/>
</dbReference>
<gene>
    <name evidence="6" type="ORF">KDU71_00675</name>
</gene>
<evidence type="ECO:0000313" key="7">
    <source>
        <dbReference type="Proteomes" id="UP000679220"/>
    </source>
</evidence>